<dbReference type="PROSITE" id="PS00893">
    <property type="entry name" value="NUDIX_BOX"/>
    <property type="match status" value="1"/>
</dbReference>
<sequence length="180" mass="19696">MNTVTSVQDGAAGDVPVRACAVLVAPDGRICVIRRHRPRGVQHSLPGGLVGFGEQPTDALRREIREELGLDLAVEDVDLVLRFEQHQETRRPGEGPLFRRRHLVYVAHLPRPPVEDVALVELDAEDATEVVWLLPSDLAGAHLYPDVGERLVDAVTTQVPPAAAAPTLLAAMTDATFRWR</sequence>
<keyword evidence="2" id="KW-0378">Hydrolase</keyword>
<evidence type="ECO:0000256" key="2">
    <source>
        <dbReference type="ARBA" id="ARBA00022801"/>
    </source>
</evidence>
<accession>A0A9W6QEU1</accession>
<proteinExistence type="predicted"/>
<dbReference type="PANTHER" id="PTHR43046:SF14">
    <property type="entry name" value="MUTT_NUDIX FAMILY PROTEIN"/>
    <property type="match status" value="1"/>
</dbReference>
<gene>
    <name evidence="4" type="ORF">Kpho02_59550</name>
</gene>
<dbReference type="RefSeq" id="WP_285739294.1">
    <property type="nucleotide sequence ID" value="NZ_BSSA01000027.1"/>
</dbReference>
<dbReference type="PROSITE" id="PS51462">
    <property type="entry name" value="NUDIX"/>
    <property type="match status" value="1"/>
</dbReference>
<dbReference type="Gene3D" id="3.90.79.10">
    <property type="entry name" value="Nucleoside Triphosphate Pyrophosphohydrolase"/>
    <property type="match status" value="1"/>
</dbReference>
<name>A0A9W6QEU1_9ACTN</name>
<feature type="domain" description="Nudix hydrolase" evidence="3">
    <location>
        <begin position="15"/>
        <end position="157"/>
    </location>
</feature>
<dbReference type="GO" id="GO:0016787">
    <property type="term" value="F:hydrolase activity"/>
    <property type="evidence" value="ECO:0007669"/>
    <property type="project" value="UniProtKB-KW"/>
</dbReference>
<protein>
    <recommendedName>
        <fullName evidence="3">Nudix hydrolase domain-containing protein</fullName>
    </recommendedName>
</protein>
<comment type="cofactor">
    <cofactor evidence="1">
        <name>Mg(2+)</name>
        <dbReference type="ChEBI" id="CHEBI:18420"/>
    </cofactor>
</comment>
<evidence type="ECO:0000259" key="3">
    <source>
        <dbReference type="PROSITE" id="PS51462"/>
    </source>
</evidence>
<dbReference type="SUPFAM" id="SSF55811">
    <property type="entry name" value="Nudix"/>
    <property type="match status" value="1"/>
</dbReference>
<evidence type="ECO:0000256" key="1">
    <source>
        <dbReference type="ARBA" id="ARBA00001946"/>
    </source>
</evidence>
<dbReference type="AlphaFoldDB" id="A0A9W6QEU1"/>
<evidence type="ECO:0000313" key="4">
    <source>
        <dbReference type="EMBL" id="GLW73656.1"/>
    </source>
</evidence>
<dbReference type="EMBL" id="BSSA01000027">
    <property type="protein sequence ID" value="GLW73656.1"/>
    <property type="molecule type" value="Genomic_DNA"/>
</dbReference>
<evidence type="ECO:0000313" key="5">
    <source>
        <dbReference type="Proteomes" id="UP001165041"/>
    </source>
</evidence>
<dbReference type="Pfam" id="PF00293">
    <property type="entry name" value="NUDIX"/>
    <property type="match status" value="1"/>
</dbReference>
<dbReference type="InterPro" id="IPR015797">
    <property type="entry name" value="NUDIX_hydrolase-like_dom_sf"/>
</dbReference>
<dbReference type="Proteomes" id="UP001165041">
    <property type="component" value="Unassembled WGS sequence"/>
</dbReference>
<comment type="caution">
    <text evidence="4">The sequence shown here is derived from an EMBL/GenBank/DDBJ whole genome shotgun (WGS) entry which is preliminary data.</text>
</comment>
<reference evidence="4" key="1">
    <citation type="submission" date="2023-02" db="EMBL/GenBank/DDBJ databases">
        <title>Kitasatospora phosalacinea NBRC 14627.</title>
        <authorList>
            <person name="Ichikawa N."/>
            <person name="Sato H."/>
            <person name="Tonouchi N."/>
        </authorList>
    </citation>
    <scope>NUCLEOTIDE SEQUENCE</scope>
    <source>
        <strain evidence="4">NBRC 14627</strain>
    </source>
</reference>
<dbReference type="InterPro" id="IPR020084">
    <property type="entry name" value="NUDIX_hydrolase_CS"/>
</dbReference>
<dbReference type="PANTHER" id="PTHR43046">
    <property type="entry name" value="GDP-MANNOSE MANNOSYL HYDROLASE"/>
    <property type="match status" value="1"/>
</dbReference>
<organism evidence="4 5">
    <name type="scientific">Kitasatospora phosalacinea</name>
    <dbReference type="NCBI Taxonomy" id="2065"/>
    <lineage>
        <taxon>Bacteria</taxon>
        <taxon>Bacillati</taxon>
        <taxon>Actinomycetota</taxon>
        <taxon>Actinomycetes</taxon>
        <taxon>Kitasatosporales</taxon>
        <taxon>Streptomycetaceae</taxon>
        <taxon>Kitasatospora</taxon>
    </lineage>
</organism>
<dbReference type="InterPro" id="IPR000086">
    <property type="entry name" value="NUDIX_hydrolase_dom"/>
</dbReference>